<reference evidence="2 3" key="1">
    <citation type="submission" date="2014-04" db="EMBL/GenBank/DDBJ databases">
        <authorList>
            <consortium name="DOE Joint Genome Institute"/>
            <person name="Kuo A."/>
            <person name="Tarkka M."/>
            <person name="Buscot F."/>
            <person name="Kohler A."/>
            <person name="Nagy L.G."/>
            <person name="Floudas D."/>
            <person name="Copeland A."/>
            <person name="Barry K.W."/>
            <person name="Cichocki N."/>
            <person name="Veneault-Fourrey C."/>
            <person name="LaButti K."/>
            <person name="Lindquist E.A."/>
            <person name="Lipzen A."/>
            <person name="Lundell T."/>
            <person name="Morin E."/>
            <person name="Murat C."/>
            <person name="Sun H."/>
            <person name="Tunlid A."/>
            <person name="Henrissat B."/>
            <person name="Grigoriev I.V."/>
            <person name="Hibbett D.S."/>
            <person name="Martin F."/>
            <person name="Nordberg H.P."/>
            <person name="Cantor M.N."/>
            <person name="Hua S.X."/>
        </authorList>
    </citation>
    <scope>NUCLEOTIDE SEQUENCE [LARGE SCALE GENOMIC DNA]</scope>
    <source>
        <strain evidence="2 3">F 1598</strain>
    </source>
</reference>
<dbReference type="EMBL" id="KN832982">
    <property type="protein sequence ID" value="KIM86411.1"/>
    <property type="molecule type" value="Genomic_DNA"/>
</dbReference>
<gene>
    <name evidence="2" type="ORF">PILCRDRAFT_816367</name>
</gene>
<name>A0A0C3G6X8_PILCF</name>
<feature type="region of interest" description="Disordered" evidence="1">
    <location>
        <begin position="1"/>
        <end position="24"/>
    </location>
</feature>
<accession>A0A0C3G6X8</accession>
<evidence type="ECO:0000313" key="2">
    <source>
        <dbReference type="EMBL" id="KIM86411.1"/>
    </source>
</evidence>
<dbReference type="AlphaFoldDB" id="A0A0C3G6X8"/>
<sequence>MPSKEVSNNLPLEDPRPQHTNHQGKKYKLQVTFFAHSNPSTNITLYQSIVRVLSVQATDEMKFSCVEGGDHPDVSAILKYHQPNPQNLFVSKHGIDLAFQNVPVL</sequence>
<reference evidence="3" key="2">
    <citation type="submission" date="2015-01" db="EMBL/GenBank/DDBJ databases">
        <title>Evolutionary Origins and Diversification of the Mycorrhizal Mutualists.</title>
        <authorList>
            <consortium name="DOE Joint Genome Institute"/>
            <consortium name="Mycorrhizal Genomics Consortium"/>
            <person name="Kohler A."/>
            <person name="Kuo A."/>
            <person name="Nagy L.G."/>
            <person name="Floudas D."/>
            <person name="Copeland A."/>
            <person name="Barry K.W."/>
            <person name="Cichocki N."/>
            <person name="Veneault-Fourrey C."/>
            <person name="LaButti K."/>
            <person name="Lindquist E.A."/>
            <person name="Lipzen A."/>
            <person name="Lundell T."/>
            <person name="Morin E."/>
            <person name="Murat C."/>
            <person name="Riley R."/>
            <person name="Ohm R."/>
            <person name="Sun H."/>
            <person name="Tunlid A."/>
            <person name="Henrissat B."/>
            <person name="Grigoriev I.V."/>
            <person name="Hibbett D.S."/>
            <person name="Martin F."/>
        </authorList>
    </citation>
    <scope>NUCLEOTIDE SEQUENCE [LARGE SCALE GENOMIC DNA]</scope>
    <source>
        <strain evidence="3">F 1598</strain>
    </source>
</reference>
<proteinExistence type="predicted"/>
<organism evidence="2 3">
    <name type="scientific">Piloderma croceum (strain F 1598)</name>
    <dbReference type="NCBI Taxonomy" id="765440"/>
    <lineage>
        <taxon>Eukaryota</taxon>
        <taxon>Fungi</taxon>
        <taxon>Dikarya</taxon>
        <taxon>Basidiomycota</taxon>
        <taxon>Agaricomycotina</taxon>
        <taxon>Agaricomycetes</taxon>
        <taxon>Agaricomycetidae</taxon>
        <taxon>Atheliales</taxon>
        <taxon>Atheliaceae</taxon>
        <taxon>Piloderma</taxon>
    </lineage>
</organism>
<dbReference type="Proteomes" id="UP000054166">
    <property type="component" value="Unassembled WGS sequence"/>
</dbReference>
<dbReference type="HOGENOM" id="CLU_2237601_0_0_1"/>
<dbReference type="InParanoid" id="A0A0C3G6X8"/>
<protein>
    <submittedName>
        <fullName evidence="2">Uncharacterized protein</fullName>
    </submittedName>
</protein>
<evidence type="ECO:0000256" key="1">
    <source>
        <dbReference type="SAM" id="MobiDB-lite"/>
    </source>
</evidence>
<keyword evidence="3" id="KW-1185">Reference proteome</keyword>
<evidence type="ECO:0000313" key="3">
    <source>
        <dbReference type="Proteomes" id="UP000054166"/>
    </source>
</evidence>
<feature type="compositionally biased region" description="Polar residues" evidence="1">
    <location>
        <begin position="1"/>
        <end position="10"/>
    </location>
</feature>